<dbReference type="GO" id="GO:0016887">
    <property type="term" value="F:ATP hydrolysis activity"/>
    <property type="evidence" value="ECO:0007669"/>
    <property type="project" value="InterPro"/>
</dbReference>
<keyword evidence="3" id="KW-0813">Transport</keyword>
<feature type="transmembrane region" description="Helical" evidence="15">
    <location>
        <begin position="76"/>
        <end position="93"/>
    </location>
</feature>
<sequence length="620" mass="66292">MIQQWLGFSFRLPFHSYILFGLSAVIFVYGGWPFLSGLVDELRARQPGMMTLIGMAITVAFVYSSATVFFIRGHDFFWELATLIVIMLLGHWVEARSVLGASRALEELVKIMPTTAHLLRDGNDGQVVDVPVSELKPGDRVLVRPGEKIPSDGRVVDGRSQVNESLLTGESRPILKAAGARVIGGSLNGDGSLQVVIERTGQETYLAQVIALVQQAQASRSRTQDLANRAAALLFYVALGAGIISFAAWTWLRNADFALERTVTVLVIACPHALGLAIPLVVAISTAITARHGILIRDRRAFEAVRNVEAVVFDKTGTLTEGRFGVSEVVPLIPEDELLRLAASVETNSEHVIARAVVDYARSRNLVIPSVLDFKAWPGRGVSGRVDGKLVEIGGANLISEKNIALNDSRLEAALKKGQTAVVVLVDGKPAGAIILADRVRAESKEAVAGLKRLGLKVFLLTGDSEEVAASVAEELGIDDYFAQVLPHEKAEKIRQLQARGMRVAMVGDGVNDAPALATADAGIAIGAGTDVAVESADIVLVRNAPSDVPKLIDISRHTYSKMVQNLWWAAGYNILAIPLAAGLLLKQGIVISPALGAVLMSLSTVIVALNAQTLKKGDT</sequence>
<dbReference type="SFLD" id="SFLDF00027">
    <property type="entry name" value="p-type_atpase"/>
    <property type="match status" value="1"/>
</dbReference>
<evidence type="ECO:0000256" key="11">
    <source>
        <dbReference type="ARBA" id="ARBA00022967"/>
    </source>
</evidence>
<keyword evidence="6 15" id="KW-0812">Transmembrane</keyword>
<protein>
    <submittedName>
        <fullName evidence="17">Lead, cadmium, zinc and mercury transporting ATPase</fullName>
    </submittedName>
</protein>
<dbReference type="InterPro" id="IPR036412">
    <property type="entry name" value="HAD-like_sf"/>
</dbReference>
<evidence type="ECO:0000256" key="12">
    <source>
        <dbReference type="ARBA" id="ARBA00022989"/>
    </source>
</evidence>
<dbReference type="SUPFAM" id="SSF56784">
    <property type="entry name" value="HAD-like"/>
    <property type="match status" value="1"/>
</dbReference>
<evidence type="ECO:0000256" key="9">
    <source>
        <dbReference type="ARBA" id="ARBA00022840"/>
    </source>
</evidence>
<dbReference type="Pfam" id="PF00702">
    <property type="entry name" value="Hydrolase"/>
    <property type="match status" value="1"/>
</dbReference>
<dbReference type="InterPro" id="IPR044492">
    <property type="entry name" value="P_typ_ATPase_HD_dom"/>
</dbReference>
<evidence type="ECO:0000256" key="1">
    <source>
        <dbReference type="ARBA" id="ARBA00004651"/>
    </source>
</evidence>
<dbReference type="InterPro" id="IPR023214">
    <property type="entry name" value="HAD_sf"/>
</dbReference>
<dbReference type="EMBL" id="QUAH01000007">
    <property type="protein sequence ID" value="RFT15641.1"/>
    <property type="molecule type" value="Genomic_DNA"/>
</dbReference>
<dbReference type="Gene3D" id="2.70.150.10">
    <property type="entry name" value="Calcium-transporting ATPase, cytoplasmic transduction domain A"/>
    <property type="match status" value="1"/>
</dbReference>
<dbReference type="InterPro" id="IPR018303">
    <property type="entry name" value="ATPase_P-typ_P_site"/>
</dbReference>
<dbReference type="Gene3D" id="3.40.1110.10">
    <property type="entry name" value="Calcium-transporting ATPase, cytoplasmic domain N"/>
    <property type="match status" value="1"/>
</dbReference>
<dbReference type="PRINTS" id="PR00119">
    <property type="entry name" value="CATATPASE"/>
</dbReference>
<dbReference type="Pfam" id="PF00122">
    <property type="entry name" value="E1-E2_ATPase"/>
    <property type="match status" value="1"/>
</dbReference>
<evidence type="ECO:0000313" key="18">
    <source>
        <dbReference type="Proteomes" id="UP000257323"/>
    </source>
</evidence>
<evidence type="ECO:0000256" key="14">
    <source>
        <dbReference type="ARBA" id="ARBA00023136"/>
    </source>
</evidence>
<dbReference type="AlphaFoldDB" id="A0A3E2BLP7"/>
<comment type="subcellular location">
    <subcellularLocation>
        <location evidence="1">Cell membrane</location>
        <topology evidence="1">Multi-pass membrane protein</topology>
    </subcellularLocation>
</comment>
<dbReference type="InterPro" id="IPR023299">
    <property type="entry name" value="ATPase_P-typ_cyto_dom_N"/>
</dbReference>
<dbReference type="InterPro" id="IPR001757">
    <property type="entry name" value="P_typ_ATPase"/>
</dbReference>
<organism evidence="17 18">
    <name type="scientific">Candidatus Saccharicenans subterraneus</name>
    <dbReference type="NCBI Taxonomy" id="2508984"/>
    <lineage>
        <taxon>Bacteria</taxon>
        <taxon>Candidatus Aminicenantota</taxon>
        <taxon>Candidatus Aminicenantia</taxon>
        <taxon>Candidatus Aminicenantales</taxon>
        <taxon>Candidatus Saccharicenantaceae</taxon>
        <taxon>Candidatus Saccharicenans</taxon>
    </lineage>
</organism>
<keyword evidence="8 15" id="KW-0547">Nucleotide-binding</keyword>
<feature type="domain" description="P-type ATPase A" evidence="16">
    <location>
        <begin position="111"/>
        <end position="214"/>
    </location>
</feature>
<dbReference type="GO" id="GO:0005524">
    <property type="term" value="F:ATP binding"/>
    <property type="evidence" value="ECO:0007669"/>
    <property type="project" value="UniProtKB-UniRule"/>
</dbReference>
<comment type="similarity">
    <text evidence="2 15">Belongs to the cation transport ATPase (P-type) (TC 3.A.3) family. Type IB subfamily.</text>
</comment>
<feature type="transmembrane region" description="Helical" evidence="15">
    <location>
        <begin position="567"/>
        <end position="586"/>
    </location>
</feature>
<keyword evidence="13" id="KW-0406">Ion transport</keyword>
<feature type="transmembrane region" description="Helical" evidence="15">
    <location>
        <begin position="592"/>
        <end position="612"/>
    </location>
</feature>
<dbReference type="Proteomes" id="UP000257323">
    <property type="component" value="Unassembled WGS sequence"/>
</dbReference>
<comment type="caution">
    <text evidence="17">The sequence shown here is derived from an EMBL/GenBank/DDBJ whole genome shotgun (WGS) entry which is preliminary data.</text>
</comment>
<evidence type="ECO:0000256" key="8">
    <source>
        <dbReference type="ARBA" id="ARBA00022741"/>
    </source>
</evidence>
<evidence type="ECO:0000256" key="5">
    <source>
        <dbReference type="ARBA" id="ARBA00022553"/>
    </source>
</evidence>
<evidence type="ECO:0000256" key="7">
    <source>
        <dbReference type="ARBA" id="ARBA00022723"/>
    </source>
</evidence>
<feature type="transmembrane region" description="Helical" evidence="15">
    <location>
        <begin position="47"/>
        <end position="70"/>
    </location>
</feature>
<dbReference type="SUPFAM" id="SSF81665">
    <property type="entry name" value="Calcium ATPase, transmembrane domain M"/>
    <property type="match status" value="1"/>
</dbReference>
<dbReference type="GO" id="GO:0055070">
    <property type="term" value="P:copper ion homeostasis"/>
    <property type="evidence" value="ECO:0007669"/>
    <property type="project" value="TreeGrafter"/>
</dbReference>
<dbReference type="PANTHER" id="PTHR43520">
    <property type="entry name" value="ATP7, ISOFORM B"/>
    <property type="match status" value="1"/>
</dbReference>
<evidence type="ECO:0000259" key="16">
    <source>
        <dbReference type="Pfam" id="PF00122"/>
    </source>
</evidence>
<keyword evidence="9 15" id="KW-0067">ATP-binding</keyword>
<dbReference type="Gene3D" id="3.40.50.1000">
    <property type="entry name" value="HAD superfamily/HAD-like"/>
    <property type="match status" value="1"/>
</dbReference>
<evidence type="ECO:0000256" key="4">
    <source>
        <dbReference type="ARBA" id="ARBA00022475"/>
    </source>
</evidence>
<keyword evidence="7 15" id="KW-0479">Metal-binding</keyword>
<dbReference type="NCBIfam" id="TIGR01525">
    <property type="entry name" value="ATPase-IB_hvy"/>
    <property type="match status" value="1"/>
</dbReference>
<dbReference type="NCBIfam" id="TIGR01511">
    <property type="entry name" value="ATPase-IB1_Cu"/>
    <property type="match status" value="1"/>
</dbReference>
<keyword evidence="12 15" id="KW-1133">Transmembrane helix</keyword>
<dbReference type="SUPFAM" id="SSF81653">
    <property type="entry name" value="Calcium ATPase, transduction domain A"/>
    <property type="match status" value="1"/>
</dbReference>
<evidence type="ECO:0000256" key="10">
    <source>
        <dbReference type="ARBA" id="ARBA00022842"/>
    </source>
</evidence>
<evidence type="ECO:0000256" key="3">
    <source>
        <dbReference type="ARBA" id="ARBA00022448"/>
    </source>
</evidence>
<dbReference type="InterPro" id="IPR027256">
    <property type="entry name" value="P-typ_ATPase_IB"/>
</dbReference>
<dbReference type="GO" id="GO:0043682">
    <property type="term" value="F:P-type divalent copper transporter activity"/>
    <property type="evidence" value="ECO:0007669"/>
    <property type="project" value="TreeGrafter"/>
</dbReference>
<accession>A0A3E2BLP7</accession>
<dbReference type="InterPro" id="IPR008250">
    <property type="entry name" value="ATPase_P-typ_transduc_dom_A_sf"/>
</dbReference>
<dbReference type="SFLD" id="SFLDG00002">
    <property type="entry name" value="C1.7:_P-type_atpase_like"/>
    <property type="match status" value="1"/>
</dbReference>
<feature type="transmembrane region" description="Helical" evidence="15">
    <location>
        <begin position="14"/>
        <end position="35"/>
    </location>
</feature>
<feature type="transmembrane region" description="Helical" evidence="15">
    <location>
        <begin position="264"/>
        <end position="290"/>
    </location>
</feature>
<dbReference type="GO" id="GO:0005507">
    <property type="term" value="F:copper ion binding"/>
    <property type="evidence" value="ECO:0007669"/>
    <property type="project" value="TreeGrafter"/>
</dbReference>
<evidence type="ECO:0000256" key="2">
    <source>
        <dbReference type="ARBA" id="ARBA00006024"/>
    </source>
</evidence>
<gene>
    <name evidence="17" type="ORF">OP8BY_0016</name>
</gene>
<keyword evidence="4 15" id="KW-1003">Cell membrane</keyword>
<dbReference type="InterPro" id="IPR059000">
    <property type="entry name" value="ATPase_P-type_domA"/>
</dbReference>
<evidence type="ECO:0000256" key="13">
    <source>
        <dbReference type="ARBA" id="ARBA00023065"/>
    </source>
</evidence>
<proteinExistence type="inferred from homology"/>
<dbReference type="FunFam" id="2.70.150.10:FF:000002">
    <property type="entry name" value="Copper-transporting ATPase 1, putative"/>
    <property type="match status" value="1"/>
</dbReference>
<feature type="transmembrane region" description="Helical" evidence="15">
    <location>
        <begin position="230"/>
        <end position="252"/>
    </location>
</feature>
<reference evidence="17 18" key="1">
    <citation type="submission" date="2018-08" db="EMBL/GenBank/DDBJ databases">
        <title>Genome analysis of the thermophilic bacterium of the candidate phylum Aminicenantes from deep subsurface aquifer revealed its physiology and ecological role.</title>
        <authorList>
            <person name="Kadnikov V.V."/>
            <person name="Mardanov A.V."/>
            <person name="Beletsky A.V."/>
            <person name="Karnachuk O.V."/>
            <person name="Ravin N.V."/>
        </authorList>
    </citation>
    <scope>NUCLEOTIDE SEQUENCE [LARGE SCALE GENOMIC DNA]</scope>
    <source>
        <strain evidence="17">BY38</strain>
    </source>
</reference>
<dbReference type="GO" id="GO:0005886">
    <property type="term" value="C:plasma membrane"/>
    <property type="evidence" value="ECO:0007669"/>
    <property type="project" value="UniProtKB-SubCell"/>
</dbReference>
<evidence type="ECO:0000256" key="15">
    <source>
        <dbReference type="RuleBase" id="RU362081"/>
    </source>
</evidence>
<evidence type="ECO:0000256" key="6">
    <source>
        <dbReference type="ARBA" id="ARBA00022692"/>
    </source>
</evidence>
<dbReference type="InterPro" id="IPR023298">
    <property type="entry name" value="ATPase_P-typ_TM_dom_sf"/>
</dbReference>
<keyword evidence="10" id="KW-0460">Magnesium</keyword>
<dbReference type="PANTHER" id="PTHR43520:SF5">
    <property type="entry name" value="CATION-TRANSPORTING P-TYPE ATPASE-RELATED"/>
    <property type="match status" value="1"/>
</dbReference>
<keyword evidence="14 15" id="KW-0472">Membrane</keyword>
<dbReference type="SFLD" id="SFLDS00003">
    <property type="entry name" value="Haloacid_Dehalogenase"/>
    <property type="match status" value="1"/>
</dbReference>
<keyword evidence="5" id="KW-0597">Phosphoprotein</keyword>
<dbReference type="PROSITE" id="PS00154">
    <property type="entry name" value="ATPASE_E1_E2"/>
    <property type="match status" value="1"/>
</dbReference>
<name>A0A3E2BLP7_9BACT</name>
<evidence type="ECO:0000313" key="17">
    <source>
        <dbReference type="EMBL" id="RFT15641.1"/>
    </source>
</evidence>
<dbReference type="PRINTS" id="PR00120">
    <property type="entry name" value="HATPASE"/>
</dbReference>
<dbReference type="NCBIfam" id="TIGR01494">
    <property type="entry name" value="ATPase_P-type"/>
    <property type="match status" value="1"/>
</dbReference>
<keyword evidence="11" id="KW-1278">Translocase</keyword>